<dbReference type="InterPro" id="IPR047817">
    <property type="entry name" value="ABC2_TM_bact-type"/>
</dbReference>
<evidence type="ECO:0000256" key="5">
    <source>
        <dbReference type="RuleBase" id="RU361157"/>
    </source>
</evidence>
<dbReference type="OrthoDB" id="111284at2"/>
<dbReference type="EMBL" id="FOQK01000003">
    <property type="protein sequence ID" value="SFH72494.1"/>
    <property type="molecule type" value="Genomic_DNA"/>
</dbReference>
<dbReference type="PIRSF" id="PIRSF006648">
    <property type="entry name" value="DrrB"/>
    <property type="match status" value="1"/>
</dbReference>
<dbReference type="GO" id="GO:0140359">
    <property type="term" value="F:ABC-type transporter activity"/>
    <property type="evidence" value="ECO:0007669"/>
    <property type="project" value="InterPro"/>
</dbReference>
<gene>
    <name evidence="7" type="ORF">SAMN04487861_10367</name>
</gene>
<dbReference type="Pfam" id="PF01061">
    <property type="entry name" value="ABC2_membrane"/>
    <property type="match status" value="1"/>
</dbReference>
<protein>
    <recommendedName>
        <fullName evidence="5">Transport permease protein</fullName>
    </recommendedName>
</protein>
<comment type="similarity">
    <text evidence="5">Belongs to the ABC-2 integral membrane protein family.</text>
</comment>
<proteinExistence type="inferred from homology"/>
<organism evidence="7 8">
    <name type="scientific">Selenomonas ruminantium</name>
    <dbReference type="NCBI Taxonomy" id="971"/>
    <lineage>
        <taxon>Bacteria</taxon>
        <taxon>Bacillati</taxon>
        <taxon>Bacillota</taxon>
        <taxon>Negativicutes</taxon>
        <taxon>Selenomonadales</taxon>
        <taxon>Selenomonadaceae</taxon>
        <taxon>Selenomonas</taxon>
    </lineage>
</organism>
<feature type="transmembrane region" description="Helical" evidence="5">
    <location>
        <begin position="135"/>
        <end position="155"/>
    </location>
</feature>
<evidence type="ECO:0000256" key="3">
    <source>
        <dbReference type="ARBA" id="ARBA00022989"/>
    </source>
</evidence>
<dbReference type="InterPro" id="IPR000412">
    <property type="entry name" value="ABC_2_transport"/>
</dbReference>
<keyword evidence="5" id="KW-0813">Transport</keyword>
<evidence type="ECO:0000256" key="1">
    <source>
        <dbReference type="ARBA" id="ARBA00004141"/>
    </source>
</evidence>
<dbReference type="AlphaFoldDB" id="A0A1I3CD51"/>
<comment type="caution">
    <text evidence="5">Lacks conserved residue(s) required for the propagation of feature annotation.</text>
</comment>
<dbReference type="PRINTS" id="PR00164">
    <property type="entry name" value="ABC2TRNSPORT"/>
</dbReference>
<evidence type="ECO:0000313" key="7">
    <source>
        <dbReference type="EMBL" id="SFH72494.1"/>
    </source>
</evidence>
<dbReference type="RefSeq" id="WP_075442122.1">
    <property type="nucleotide sequence ID" value="NZ_FOQK01000003.1"/>
</dbReference>
<sequence>MLYDIWTVFWRDWVVLKRRLTKFILSRMVAPMLYLVAFGWGLGRSIQVESGTYLDFLVPGILALNSMNISFNSITPVHAERIYHKSLEEYIIAPIWPDAFVIGKVLAAVLRGLISSAIIVVLALAFGAHFTLTPLFLLVLVLNCIIFAEIGFIAAMKIRTYEEMSQVNTYILLPMSFLCGTFFSTQALPDLLRYFIELLPLTHTSYLLRGIGSGSEIALGSVVVLLLYALLGFVAGSRSFRQLNR</sequence>
<feature type="domain" description="ABC transmembrane type-2" evidence="6">
    <location>
        <begin position="22"/>
        <end position="243"/>
    </location>
</feature>
<accession>A0A1I3CD51</accession>
<evidence type="ECO:0000259" key="6">
    <source>
        <dbReference type="PROSITE" id="PS51012"/>
    </source>
</evidence>
<evidence type="ECO:0000256" key="4">
    <source>
        <dbReference type="ARBA" id="ARBA00023136"/>
    </source>
</evidence>
<name>A0A1I3CD51_SELRU</name>
<feature type="transmembrane region" description="Helical" evidence="5">
    <location>
        <begin position="217"/>
        <end position="236"/>
    </location>
</feature>
<dbReference type="PROSITE" id="PS51012">
    <property type="entry name" value="ABC_TM2"/>
    <property type="match status" value="1"/>
</dbReference>
<keyword evidence="5" id="KW-1003">Cell membrane</keyword>
<keyword evidence="4 5" id="KW-0472">Membrane</keyword>
<feature type="transmembrane region" description="Helical" evidence="5">
    <location>
        <begin position="20"/>
        <end position="42"/>
    </location>
</feature>
<evidence type="ECO:0000313" key="8">
    <source>
        <dbReference type="Proteomes" id="UP000183639"/>
    </source>
</evidence>
<comment type="subcellular location">
    <subcellularLocation>
        <location evidence="5">Cell membrane</location>
        <topology evidence="5">Multi-pass membrane protein</topology>
    </subcellularLocation>
    <subcellularLocation>
        <location evidence="1">Membrane</location>
        <topology evidence="1">Multi-pass membrane protein</topology>
    </subcellularLocation>
</comment>
<dbReference type="InterPro" id="IPR013525">
    <property type="entry name" value="ABC2_TM"/>
</dbReference>
<dbReference type="Proteomes" id="UP000183639">
    <property type="component" value="Unassembled WGS sequence"/>
</dbReference>
<dbReference type="PANTHER" id="PTHR43332:SF2">
    <property type="entry name" value="INNER MEMBRANE TRANSPORT PERMEASE YADH"/>
    <property type="match status" value="1"/>
</dbReference>
<evidence type="ECO:0000256" key="2">
    <source>
        <dbReference type="ARBA" id="ARBA00022692"/>
    </source>
</evidence>
<keyword evidence="3 5" id="KW-1133">Transmembrane helix</keyword>
<dbReference type="InterPro" id="IPR052522">
    <property type="entry name" value="ABC-2_transport_permease"/>
</dbReference>
<dbReference type="PANTHER" id="PTHR43332">
    <property type="entry name" value="INNER MEMBRANE TRANSPORT PERMEASE YADH-RELATED"/>
    <property type="match status" value="1"/>
</dbReference>
<reference evidence="7 8" key="1">
    <citation type="submission" date="2016-10" db="EMBL/GenBank/DDBJ databases">
        <authorList>
            <person name="de Groot N.N."/>
        </authorList>
    </citation>
    <scope>NUCLEOTIDE SEQUENCE [LARGE SCALE GENOMIC DNA]</scope>
    <source>
        <strain evidence="7 8">Z108</strain>
    </source>
</reference>
<feature type="transmembrane region" description="Helical" evidence="5">
    <location>
        <begin position="167"/>
        <end position="188"/>
    </location>
</feature>
<keyword evidence="2 5" id="KW-0812">Transmembrane</keyword>
<feature type="transmembrane region" description="Helical" evidence="5">
    <location>
        <begin position="105"/>
        <end position="129"/>
    </location>
</feature>
<dbReference type="GO" id="GO:0043190">
    <property type="term" value="C:ATP-binding cassette (ABC) transporter complex"/>
    <property type="evidence" value="ECO:0007669"/>
    <property type="project" value="InterPro"/>
</dbReference>